<evidence type="ECO:0000313" key="3">
    <source>
        <dbReference type="Proteomes" id="UP000054342"/>
    </source>
</evidence>
<dbReference type="GO" id="GO:0006749">
    <property type="term" value="P:glutathione metabolic process"/>
    <property type="evidence" value="ECO:0007669"/>
    <property type="project" value="TreeGrafter"/>
</dbReference>
<dbReference type="HOGENOM" id="CLU_647619_0_0_1"/>
<dbReference type="AlphaFoldDB" id="A0A0D2FH62"/>
<dbReference type="EMBL" id="KN847318">
    <property type="protein sequence ID" value="KIW59474.1"/>
    <property type="molecule type" value="Genomic_DNA"/>
</dbReference>
<dbReference type="Pfam" id="PF01323">
    <property type="entry name" value="DSBA"/>
    <property type="match status" value="2"/>
</dbReference>
<protein>
    <recommendedName>
        <fullName evidence="1">DSBA-like thioredoxin domain-containing protein</fullName>
    </recommendedName>
</protein>
<dbReference type="InterPro" id="IPR001853">
    <property type="entry name" value="DSBA-like_thioredoxin_dom"/>
</dbReference>
<dbReference type="Gene3D" id="3.40.30.10">
    <property type="entry name" value="Glutaredoxin"/>
    <property type="match status" value="2"/>
</dbReference>
<gene>
    <name evidence="2" type="ORF">PV05_03921</name>
</gene>
<dbReference type="SUPFAM" id="SSF52833">
    <property type="entry name" value="Thioredoxin-like"/>
    <property type="match status" value="2"/>
</dbReference>
<feature type="domain" description="DSBA-like thioredoxin" evidence="1">
    <location>
        <begin position="7"/>
        <end position="213"/>
    </location>
</feature>
<dbReference type="GeneID" id="25325829"/>
<dbReference type="GO" id="GO:0005739">
    <property type="term" value="C:mitochondrion"/>
    <property type="evidence" value="ECO:0007669"/>
    <property type="project" value="TreeGrafter"/>
</dbReference>
<organism evidence="2 3">
    <name type="scientific">Exophiala xenobiotica</name>
    <dbReference type="NCBI Taxonomy" id="348802"/>
    <lineage>
        <taxon>Eukaryota</taxon>
        <taxon>Fungi</taxon>
        <taxon>Dikarya</taxon>
        <taxon>Ascomycota</taxon>
        <taxon>Pezizomycotina</taxon>
        <taxon>Eurotiomycetes</taxon>
        <taxon>Chaetothyriomycetidae</taxon>
        <taxon>Chaetothyriales</taxon>
        <taxon>Herpotrichiellaceae</taxon>
        <taxon>Exophiala</taxon>
    </lineage>
</organism>
<dbReference type="STRING" id="348802.A0A0D2FH62"/>
<dbReference type="GO" id="GO:0004364">
    <property type="term" value="F:glutathione transferase activity"/>
    <property type="evidence" value="ECO:0007669"/>
    <property type="project" value="TreeGrafter"/>
</dbReference>
<dbReference type="RefSeq" id="XP_013320058.1">
    <property type="nucleotide sequence ID" value="XM_013464604.1"/>
</dbReference>
<keyword evidence="3" id="KW-1185">Reference proteome</keyword>
<accession>A0A0D2FH62</accession>
<name>A0A0D2FH62_9EURO</name>
<dbReference type="InterPro" id="IPR051924">
    <property type="entry name" value="GST_Kappa/NadH"/>
</dbReference>
<reference evidence="2 3" key="1">
    <citation type="submission" date="2015-01" db="EMBL/GenBank/DDBJ databases">
        <title>The Genome Sequence of Exophiala xenobiotica CBS118157.</title>
        <authorList>
            <consortium name="The Broad Institute Genomics Platform"/>
            <person name="Cuomo C."/>
            <person name="de Hoog S."/>
            <person name="Gorbushina A."/>
            <person name="Stielow B."/>
            <person name="Teixiera M."/>
            <person name="Abouelleil A."/>
            <person name="Chapman S.B."/>
            <person name="Priest M."/>
            <person name="Young S.K."/>
            <person name="Wortman J."/>
            <person name="Nusbaum C."/>
            <person name="Birren B."/>
        </authorList>
    </citation>
    <scope>NUCLEOTIDE SEQUENCE [LARGE SCALE GENOMIC DNA]</scope>
    <source>
        <strain evidence="2 3">CBS 118157</strain>
    </source>
</reference>
<sequence length="488" mass="55358">MTSGLHLDFHYDISCPFAYIASLRLPALQRRHPTLTINYRPVLLGALYRATSAAHGAAGSASDVFNPTKRTVASAAFVRTLLRLGVEYKQPPKHPQKTTRALRLLYCVEGLERVALTGSLYRAYWVDGLDLSDSEMLRSLVRECQGLDPKTRERVLGLLETGGFEAVEQRKKLEATTALALQRGAFGVPVFWVHEEERMYWGQDRLQFVDKALFTLERGQGNLTPTLEGVVPRFVAPQSREIPDGEEVKLEFWYDFSSPWAFLGWTQLARLQRIFGQRLKIEMKPFLLGILFREIGAPNLPLAAESEAKRKYIQLDHSDWCRWWNDVNKQNGRPDKNIDFHWADVFPIRTPAVLRTVLVEPRLVDALFRACWERNKNIASDDVLHSVIAEAGHNAEDIMAKANSLEIRQDLRLRTKEAKDTGICGVPSYRVFRRKIGSGNEEWKLANGIIWGQDETAVVEDLISGWDGESIVCESSGDVRPRKDSAKL</sequence>
<dbReference type="GO" id="GO:0005777">
    <property type="term" value="C:peroxisome"/>
    <property type="evidence" value="ECO:0007669"/>
    <property type="project" value="TreeGrafter"/>
</dbReference>
<evidence type="ECO:0000313" key="2">
    <source>
        <dbReference type="EMBL" id="KIW59474.1"/>
    </source>
</evidence>
<dbReference type="PANTHER" id="PTHR42943:SF2">
    <property type="entry name" value="GLUTATHIONE S-TRANSFERASE KAPPA 1"/>
    <property type="match status" value="1"/>
</dbReference>
<dbReference type="Proteomes" id="UP000054342">
    <property type="component" value="Unassembled WGS sequence"/>
</dbReference>
<dbReference type="PANTHER" id="PTHR42943">
    <property type="entry name" value="GLUTATHIONE S-TRANSFERASE KAPPA"/>
    <property type="match status" value="1"/>
</dbReference>
<proteinExistence type="predicted"/>
<dbReference type="InterPro" id="IPR036249">
    <property type="entry name" value="Thioredoxin-like_sf"/>
</dbReference>
<feature type="domain" description="DSBA-like thioredoxin" evidence="1">
    <location>
        <begin position="250"/>
        <end position="444"/>
    </location>
</feature>
<evidence type="ECO:0000259" key="1">
    <source>
        <dbReference type="Pfam" id="PF01323"/>
    </source>
</evidence>
<dbReference type="GO" id="GO:0004602">
    <property type="term" value="F:glutathione peroxidase activity"/>
    <property type="evidence" value="ECO:0007669"/>
    <property type="project" value="TreeGrafter"/>
</dbReference>
<dbReference type="OrthoDB" id="4664297at2759"/>